<evidence type="ECO:0008006" key="3">
    <source>
        <dbReference type="Google" id="ProtNLM"/>
    </source>
</evidence>
<feature type="region of interest" description="Disordered" evidence="1">
    <location>
        <begin position="303"/>
        <end position="325"/>
    </location>
</feature>
<reference evidence="2" key="1">
    <citation type="submission" date="2021-01" db="EMBL/GenBank/DDBJ databases">
        <authorList>
            <person name="Corre E."/>
            <person name="Pelletier E."/>
            <person name="Niang G."/>
            <person name="Scheremetjew M."/>
            <person name="Finn R."/>
            <person name="Kale V."/>
            <person name="Holt S."/>
            <person name="Cochrane G."/>
            <person name="Meng A."/>
            <person name="Brown T."/>
            <person name="Cohen L."/>
        </authorList>
    </citation>
    <scope>NUCLEOTIDE SEQUENCE</scope>
    <source>
        <strain evidence="2">RCC1130</strain>
    </source>
</reference>
<sequence length="443" mass="47724">MWLHVSVDSQNRQGLSALTKSECIVAFEPKDSNYAMVSEPLRSCETNGYGLDTVAAAAAGARGRAWLSTHTDSQSASVHTVFHVRLPAFKATEEESAAVLQSEQEFSLLPAAAPVSDASSKRVCSLLKADSATSRKWGGKLPFCLGLEDSETLQMLLVAVFRRMGADPESCAIGATVEAQDSFIDLALGTNTGKPADLVVLDHNLNINGLQRPTGVQVAEALHARGFKGVVTIHSGLSEHELREVQQLPFIALVCIKGFSAARLSHELSEVYMTHMSRTTAAETGTTATQPLGICSEEAGSVSVERSSGHVAEQPQEGPPEAPWSAAERPVVNLTHLADFSRTQTSRVISPFYDERGKRGGLLLIDQLELAVNAGQPVSDLAHRLRGDATTGGAITLAQQVLNFSRGYSKRTTDENRKLLAQLRRTLMLTRKQLIDDQLLLDS</sequence>
<dbReference type="AlphaFoldDB" id="A0A7S0JIU7"/>
<dbReference type="EMBL" id="HBER01056103">
    <property type="protein sequence ID" value="CAD8552721.1"/>
    <property type="molecule type" value="Transcribed_RNA"/>
</dbReference>
<protein>
    <recommendedName>
        <fullName evidence="3">Response regulatory domain-containing protein</fullName>
    </recommendedName>
</protein>
<evidence type="ECO:0000256" key="1">
    <source>
        <dbReference type="SAM" id="MobiDB-lite"/>
    </source>
</evidence>
<accession>A0A7S0JIU7</accession>
<proteinExistence type="predicted"/>
<gene>
    <name evidence="2" type="ORF">CLEP1334_LOCUS28012</name>
</gene>
<dbReference type="Gene3D" id="3.40.50.2300">
    <property type="match status" value="1"/>
</dbReference>
<organism evidence="2">
    <name type="scientific">Calcidiscus leptoporus</name>
    <dbReference type="NCBI Taxonomy" id="127549"/>
    <lineage>
        <taxon>Eukaryota</taxon>
        <taxon>Haptista</taxon>
        <taxon>Haptophyta</taxon>
        <taxon>Prymnesiophyceae</taxon>
        <taxon>Coccolithales</taxon>
        <taxon>Calcidiscaceae</taxon>
        <taxon>Calcidiscus</taxon>
    </lineage>
</organism>
<name>A0A7S0JIU7_9EUKA</name>
<evidence type="ECO:0000313" key="2">
    <source>
        <dbReference type="EMBL" id="CAD8552721.1"/>
    </source>
</evidence>